<evidence type="ECO:0000256" key="1">
    <source>
        <dbReference type="SAM" id="MobiDB-lite"/>
    </source>
</evidence>
<feature type="domain" description="DUF58" evidence="2">
    <location>
        <begin position="75"/>
        <end position="301"/>
    </location>
</feature>
<dbReference type="EMBL" id="CP002042">
    <property type="protein sequence ID" value="ADH64874.1"/>
    <property type="molecule type" value="Genomic_DNA"/>
</dbReference>
<dbReference type="HOGENOM" id="CLU_054927_2_1_0"/>
<sequence>MLRWRRREASLENRPPQRPGSRLEVTVPEKPLHPVQEPPIQLLRRLEFKVLRRLDGFLFGDYTGVFYGPSLDLAEVREYQPGDEVRRIDWSVTARTGKIHVRQYREEREITAWVIVDLSASMDFGTRRVLKREAALEFAVTAAAIVARHGDKVGAVVVSEAGMRTVPAGTGRRQIVKIVQQLQKSSTRSRPKTPSPDPLEQALSFINRTLKRRALVFVVSDFLPSEMPLTPQAVPPWAKPLGRLAYRHEVIAVRISDPAERELPQVGELRVRDPESGQEVWVNTSDPRVRAAHRALVKERDETLKRTLQSIRVDLLELSTAREIVEPILKFTLRRKGVRR</sequence>
<dbReference type="Proteomes" id="UP000001916">
    <property type="component" value="Chromosome"/>
</dbReference>
<evidence type="ECO:0000313" key="4">
    <source>
        <dbReference type="Proteomes" id="UP000001916"/>
    </source>
</evidence>
<dbReference type="PANTHER" id="PTHR33608:SF6">
    <property type="entry name" value="BLL2464 PROTEIN"/>
    <property type="match status" value="1"/>
</dbReference>
<name>D7BE16_ALLS1</name>
<dbReference type="SUPFAM" id="SSF53300">
    <property type="entry name" value="vWA-like"/>
    <property type="match status" value="1"/>
</dbReference>
<proteinExistence type="predicted"/>
<dbReference type="PANTHER" id="PTHR33608">
    <property type="entry name" value="BLL2464 PROTEIN"/>
    <property type="match status" value="1"/>
</dbReference>
<protein>
    <recommendedName>
        <fullName evidence="2">DUF58 domain-containing protein</fullName>
    </recommendedName>
</protein>
<dbReference type="STRING" id="526227.Mesil_3036"/>
<dbReference type="AlphaFoldDB" id="D7BE16"/>
<gene>
    <name evidence="3" type="ordered locus">Mesil_3036</name>
</gene>
<dbReference type="InterPro" id="IPR036465">
    <property type="entry name" value="vWFA_dom_sf"/>
</dbReference>
<evidence type="ECO:0000313" key="3">
    <source>
        <dbReference type="EMBL" id="ADH64874.1"/>
    </source>
</evidence>
<keyword evidence="4" id="KW-1185">Reference proteome</keyword>
<dbReference type="OrthoDB" id="9776116at2"/>
<dbReference type="KEGG" id="msv:Mesil_3036"/>
<dbReference type="Pfam" id="PF01882">
    <property type="entry name" value="DUF58"/>
    <property type="match status" value="1"/>
</dbReference>
<feature type="region of interest" description="Disordered" evidence="1">
    <location>
        <begin position="1"/>
        <end position="24"/>
    </location>
</feature>
<dbReference type="Gene3D" id="3.40.50.410">
    <property type="entry name" value="von Willebrand factor, type A domain"/>
    <property type="match status" value="1"/>
</dbReference>
<evidence type="ECO:0000259" key="2">
    <source>
        <dbReference type="Pfam" id="PF01882"/>
    </source>
</evidence>
<accession>D7BE16</accession>
<dbReference type="eggNOG" id="COG1721">
    <property type="taxonomic scope" value="Bacteria"/>
</dbReference>
<reference evidence="3 4" key="1">
    <citation type="journal article" date="2010" name="Stand. Genomic Sci.">
        <title>Complete genome sequence of Meiothermus silvanus type strain (VI-R2).</title>
        <authorList>
            <person name="Sikorski J."/>
            <person name="Tindall B.J."/>
            <person name="Lowry S."/>
            <person name="Lucas S."/>
            <person name="Nolan M."/>
            <person name="Copeland A."/>
            <person name="Glavina Del Rio T."/>
            <person name="Tice H."/>
            <person name="Cheng J.F."/>
            <person name="Han C."/>
            <person name="Pitluck S."/>
            <person name="Liolios K."/>
            <person name="Ivanova N."/>
            <person name="Mavromatis K."/>
            <person name="Mikhailova N."/>
            <person name="Pati A."/>
            <person name="Goodwin L."/>
            <person name="Chen A."/>
            <person name="Palaniappan K."/>
            <person name="Land M."/>
            <person name="Hauser L."/>
            <person name="Chang Y.J."/>
            <person name="Jeffries C.D."/>
            <person name="Rohde M."/>
            <person name="Goker M."/>
            <person name="Woyke T."/>
            <person name="Bristow J."/>
            <person name="Eisen J.A."/>
            <person name="Markowitz V."/>
            <person name="Hugenholtz P."/>
            <person name="Kyrpides N.C."/>
            <person name="Klenk H.P."/>
            <person name="Lapidus A."/>
        </authorList>
    </citation>
    <scope>NUCLEOTIDE SEQUENCE [LARGE SCALE GENOMIC DNA]</scope>
    <source>
        <strain evidence="4">ATCC 700542 / DSM 9946 / VI-R2</strain>
    </source>
</reference>
<dbReference type="InterPro" id="IPR002881">
    <property type="entry name" value="DUF58"/>
</dbReference>
<organism evidence="3 4">
    <name type="scientific">Allomeiothermus silvanus (strain ATCC 700542 / DSM 9946 / NBRC 106475 / NCIMB 13440 / VI-R2)</name>
    <name type="common">Thermus silvanus</name>
    <dbReference type="NCBI Taxonomy" id="526227"/>
    <lineage>
        <taxon>Bacteria</taxon>
        <taxon>Thermotogati</taxon>
        <taxon>Deinococcota</taxon>
        <taxon>Deinococci</taxon>
        <taxon>Thermales</taxon>
        <taxon>Thermaceae</taxon>
        <taxon>Allomeiothermus</taxon>
    </lineage>
</organism>